<feature type="non-terminal residue" evidence="4">
    <location>
        <position position="213"/>
    </location>
</feature>
<dbReference type="GO" id="GO:0006397">
    <property type="term" value="P:mRNA processing"/>
    <property type="evidence" value="ECO:0007669"/>
    <property type="project" value="UniProtKB-KW"/>
</dbReference>
<gene>
    <name evidence="4" type="ORF">A2U01_0000085</name>
</gene>
<evidence type="ECO:0000259" key="3">
    <source>
        <dbReference type="Pfam" id="PF21864"/>
    </source>
</evidence>
<evidence type="ECO:0000313" key="5">
    <source>
        <dbReference type="Proteomes" id="UP000265520"/>
    </source>
</evidence>
<dbReference type="InterPro" id="IPR039206">
    <property type="entry name" value="MORF/ORRM1/DAG-like"/>
</dbReference>
<accession>A0A392LWK1</accession>
<organism evidence="4 5">
    <name type="scientific">Trifolium medium</name>
    <dbReference type="NCBI Taxonomy" id="97028"/>
    <lineage>
        <taxon>Eukaryota</taxon>
        <taxon>Viridiplantae</taxon>
        <taxon>Streptophyta</taxon>
        <taxon>Embryophyta</taxon>
        <taxon>Tracheophyta</taxon>
        <taxon>Spermatophyta</taxon>
        <taxon>Magnoliopsida</taxon>
        <taxon>eudicotyledons</taxon>
        <taxon>Gunneridae</taxon>
        <taxon>Pentapetalae</taxon>
        <taxon>rosids</taxon>
        <taxon>fabids</taxon>
        <taxon>Fabales</taxon>
        <taxon>Fabaceae</taxon>
        <taxon>Papilionoideae</taxon>
        <taxon>50 kb inversion clade</taxon>
        <taxon>NPAAA clade</taxon>
        <taxon>Hologalegina</taxon>
        <taxon>IRL clade</taxon>
        <taxon>Trifolieae</taxon>
        <taxon>Trifolium</taxon>
    </lineage>
</organism>
<proteinExistence type="predicted"/>
<evidence type="ECO:0000256" key="1">
    <source>
        <dbReference type="ARBA" id="ARBA00022664"/>
    </source>
</evidence>
<comment type="caution">
    <text evidence="4">The sequence shown here is derived from an EMBL/GenBank/DDBJ whole genome shotgun (WGS) entry which is preliminary data.</text>
</comment>
<keyword evidence="5" id="KW-1185">Reference proteome</keyword>
<dbReference type="EMBL" id="LXQA010000048">
    <property type="protein sequence ID" value="MCH79337.1"/>
    <property type="molecule type" value="Genomic_DNA"/>
</dbReference>
<feature type="domain" description="MORF/ORRM1/DAG-like MORF" evidence="3">
    <location>
        <begin position="93"/>
        <end position="164"/>
    </location>
</feature>
<reference evidence="4 5" key="1">
    <citation type="journal article" date="2018" name="Front. Plant Sci.">
        <title>Red Clover (Trifolium pratense) and Zigzag Clover (T. medium) - A Picture of Genomic Similarities and Differences.</title>
        <authorList>
            <person name="Dluhosova J."/>
            <person name="Istvanek J."/>
            <person name="Nedelnik J."/>
            <person name="Repkova J."/>
        </authorList>
    </citation>
    <scope>NUCLEOTIDE SEQUENCE [LARGE SCALE GENOMIC DNA]</scope>
    <source>
        <strain evidence="5">cv. 10/8</strain>
        <tissue evidence="4">Leaf</tissue>
    </source>
</reference>
<dbReference type="GO" id="GO:0016554">
    <property type="term" value="P:cytidine to uridine editing"/>
    <property type="evidence" value="ECO:0007669"/>
    <property type="project" value="InterPro"/>
</dbReference>
<protein>
    <submittedName>
        <fullName evidence="4">Plastid developmental protein DAG</fullName>
    </submittedName>
</protein>
<dbReference type="InterPro" id="IPR054059">
    <property type="entry name" value="MORF/ORRM1/DAG-like_MORF"/>
</dbReference>
<keyword evidence="2" id="KW-0809">Transit peptide</keyword>
<evidence type="ECO:0000256" key="2">
    <source>
        <dbReference type="ARBA" id="ARBA00022946"/>
    </source>
</evidence>
<dbReference type="GO" id="GO:0080156">
    <property type="term" value="P:mitochondrial mRNA modification"/>
    <property type="evidence" value="ECO:0007669"/>
    <property type="project" value="TreeGrafter"/>
</dbReference>
<dbReference type="PANTHER" id="PTHR31346">
    <property type="entry name" value="MULTIPLE ORGANELLAR RNA EDITING FACTOR 2, CHLOROPLASTIC-RELATED-RELATED"/>
    <property type="match status" value="1"/>
</dbReference>
<evidence type="ECO:0000313" key="4">
    <source>
        <dbReference type="EMBL" id="MCH79337.1"/>
    </source>
</evidence>
<keyword evidence="1" id="KW-0507">mRNA processing</keyword>
<sequence length="213" mass="23974">MATQFFRRVFPKTLIYSRSLSTTSSPITFLRPLSAAVITSPRILFPPSFHSRATIEPSPNAIALKLRNGCDYKRRLVIMNSTYIDRFIGLFRGEPTKDQIMDSYVKKLAKLVGSEDEARMMVYSGSKLYKHSYAFGTLLSDEIADRINALPGHVMLLLADPFEMAERCFRDSPNKGYVEQSGAGQMPSCGQARHETHESVISRWSRARTGLAK</sequence>
<dbReference type="GO" id="GO:0005739">
    <property type="term" value="C:mitochondrion"/>
    <property type="evidence" value="ECO:0007669"/>
    <property type="project" value="TreeGrafter"/>
</dbReference>
<dbReference type="PANTHER" id="PTHR31346:SF4">
    <property type="entry name" value="MULTIPLE ORGANELLAR RNA EDITING FACTOR 8, CHLOROPLASTIC_MITOCHONDRIAL"/>
    <property type="match status" value="1"/>
</dbReference>
<dbReference type="Pfam" id="PF21864">
    <property type="entry name" value="MORF_dom"/>
    <property type="match status" value="1"/>
</dbReference>
<dbReference type="AlphaFoldDB" id="A0A392LWK1"/>
<dbReference type="Proteomes" id="UP000265520">
    <property type="component" value="Unassembled WGS sequence"/>
</dbReference>
<name>A0A392LWK1_9FABA</name>